<sequence length="225" mass="26216">MVSDDIIETFFYWMNIDLGYEIYTKKNTAETWIKKTSFIVDSKDEHEAKLVLQKTVFYIDELGIPYYVNEVRIYYHIFTYENGDLITNNGIVEGTHIDEFEKANPLLPPKIFDQPEAVEYIDQFEPLIKSYLEVLNNKPEWITSGELPYNISTTTQIVDDFINFISTFIENYVLPYPPGNDAGTILIPSLNTEDSRKFFIPLENINNAIDTFYEYSTKEMTITNG</sequence>
<gene>
    <name evidence="1" type="ORF">L21SP5_00137</name>
</gene>
<evidence type="ECO:0000313" key="1">
    <source>
        <dbReference type="EMBL" id="ALO13819.1"/>
    </source>
</evidence>
<dbReference type="STRING" id="1307839.L21SP5_00137"/>
<dbReference type="EMBL" id="CP013118">
    <property type="protein sequence ID" value="ALO13819.1"/>
    <property type="molecule type" value="Genomic_DNA"/>
</dbReference>
<protein>
    <submittedName>
        <fullName evidence="1">Uncharacterized protein</fullName>
    </submittedName>
</protein>
<evidence type="ECO:0000313" key="2">
    <source>
        <dbReference type="Proteomes" id="UP000064893"/>
    </source>
</evidence>
<reference evidence="1 2" key="1">
    <citation type="submission" date="2015-11" db="EMBL/GenBank/DDBJ databases">
        <title>Description and complete genome sequence of a novel strain predominating in hypersaline microbial mats and representing a new family of the Bacteriodetes phylum.</title>
        <authorList>
            <person name="Spring S."/>
            <person name="Bunk B."/>
            <person name="Sproer C."/>
            <person name="Klenk H.-P."/>
        </authorList>
    </citation>
    <scope>NUCLEOTIDE SEQUENCE [LARGE SCALE GENOMIC DNA]</scope>
    <source>
        <strain evidence="1 2">L21-Spi-D4</strain>
    </source>
</reference>
<dbReference type="AlphaFoldDB" id="A0A0S2HUU5"/>
<organism evidence="1 2">
    <name type="scientific">Salinivirga cyanobacteriivorans</name>
    <dbReference type="NCBI Taxonomy" id="1307839"/>
    <lineage>
        <taxon>Bacteria</taxon>
        <taxon>Pseudomonadati</taxon>
        <taxon>Bacteroidota</taxon>
        <taxon>Bacteroidia</taxon>
        <taxon>Bacteroidales</taxon>
        <taxon>Salinivirgaceae</taxon>
        <taxon>Salinivirga</taxon>
    </lineage>
</organism>
<accession>A0A0S2HUU5</accession>
<proteinExistence type="predicted"/>
<keyword evidence="2" id="KW-1185">Reference proteome</keyword>
<name>A0A0S2HUU5_9BACT</name>
<dbReference type="KEGG" id="blq:L21SP5_00137"/>
<dbReference type="Proteomes" id="UP000064893">
    <property type="component" value="Chromosome"/>
</dbReference>